<dbReference type="Proteomes" id="UP000003188">
    <property type="component" value="Unassembled WGS sequence"/>
</dbReference>
<dbReference type="InterPro" id="IPR002711">
    <property type="entry name" value="HNH"/>
</dbReference>
<dbReference type="Gene3D" id="1.10.30.50">
    <property type="match status" value="1"/>
</dbReference>
<dbReference type="SMART" id="SM00507">
    <property type="entry name" value="HNHc"/>
    <property type="match status" value="1"/>
</dbReference>
<organism evidence="2 3">
    <name type="scientific">Clostridium perfringens D str. JGS1721</name>
    <dbReference type="NCBI Taxonomy" id="488537"/>
    <lineage>
        <taxon>Bacteria</taxon>
        <taxon>Bacillati</taxon>
        <taxon>Bacillota</taxon>
        <taxon>Clostridia</taxon>
        <taxon>Eubacteriales</taxon>
        <taxon>Clostridiaceae</taxon>
        <taxon>Clostridium</taxon>
    </lineage>
</organism>
<reference evidence="2 3" key="1">
    <citation type="submission" date="2008-03" db="EMBL/GenBank/DDBJ databases">
        <authorList>
            <person name="Paulsen I."/>
            <person name="Sebastian Y."/>
        </authorList>
    </citation>
    <scope>NUCLEOTIDE SEQUENCE [LARGE SCALE GENOMIC DNA]</scope>
    <source>
        <strain evidence="3">D str. JGS1721</strain>
    </source>
</reference>
<dbReference type="Pfam" id="PF01844">
    <property type="entry name" value="HNH"/>
    <property type="match status" value="1"/>
</dbReference>
<feature type="domain" description="HNH nuclease" evidence="1">
    <location>
        <begin position="125"/>
        <end position="188"/>
    </location>
</feature>
<dbReference type="GO" id="GO:0008270">
    <property type="term" value="F:zinc ion binding"/>
    <property type="evidence" value="ECO:0007669"/>
    <property type="project" value="InterPro"/>
</dbReference>
<dbReference type="GO" id="GO:0003676">
    <property type="term" value="F:nucleic acid binding"/>
    <property type="evidence" value="ECO:0007669"/>
    <property type="project" value="InterPro"/>
</dbReference>
<evidence type="ECO:0000313" key="2">
    <source>
        <dbReference type="EMBL" id="EDT70929.1"/>
    </source>
</evidence>
<dbReference type="InterPro" id="IPR003615">
    <property type="entry name" value="HNH_nuc"/>
</dbReference>
<gene>
    <name evidence="2" type="ORF">CJD_1127</name>
</gene>
<comment type="caution">
    <text evidence="2">The sequence shown here is derived from an EMBL/GenBank/DDBJ whole genome shotgun (WGS) entry which is preliminary data.</text>
</comment>
<protein>
    <submittedName>
        <fullName evidence="2">5-methylcytosine-specific restriction enzyme A</fullName>
    </submittedName>
</protein>
<name>B1V5H2_CLOPF</name>
<evidence type="ECO:0000259" key="1">
    <source>
        <dbReference type="SMART" id="SM00507"/>
    </source>
</evidence>
<dbReference type="RefSeq" id="WP_003475639.1">
    <property type="nucleotide sequence ID" value="NZ_ABOO01000033.1"/>
</dbReference>
<dbReference type="GO" id="GO:0004519">
    <property type="term" value="F:endonuclease activity"/>
    <property type="evidence" value="ECO:0007669"/>
    <property type="project" value="InterPro"/>
</dbReference>
<evidence type="ECO:0000313" key="3">
    <source>
        <dbReference type="Proteomes" id="UP000003188"/>
    </source>
</evidence>
<dbReference type="CDD" id="cd00085">
    <property type="entry name" value="HNHc"/>
    <property type="match status" value="1"/>
</dbReference>
<accession>B1V5H2</accession>
<sequence>MRKSLWLDEIVEAMKELGGHAYYSDLYEVVKSRGKIDFSKLKDPNAQIRGTIERYSSDSNVHNGKSEDIFFAVEGKGKGHWGLRDFEPNGSRVDLTYDDSGFPEGKKKLREHIYRERNAKVIKLAKDAFKKKYGKLKCEICGFDFESKYGKIGENFIEGHHIKPVSELQDEDVTKKEDIVLLCSNCHRMIHRRRPWLSKEELELLIDKNIKVKEIENDIKENIK</sequence>
<dbReference type="AlphaFoldDB" id="B1V5H2"/>
<dbReference type="EMBL" id="ABOO01000033">
    <property type="protein sequence ID" value="EDT70929.1"/>
    <property type="molecule type" value="Genomic_DNA"/>
</dbReference>
<proteinExistence type="predicted"/>